<dbReference type="GO" id="GO:0045815">
    <property type="term" value="P:transcription initiation-coupled chromatin remodeling"/>
    <property type="evidence" value="ECO:0007669"/>
    <property type="project" value="TreeGrafter"/>
</dbReference>
<dbReference type="Pfam" id="PF14642">
    <property type="entry name" value="FAM47"/>
    <property type="match status" value="1"/>
</dbReference>
<dbReference type="OrthoDB" id="6755972at2759"/>
<feature type="compositionally biased region" description="Basic and acidic residues" evidence="2">
    <location>
        <begin position="360"/>
        <end position="371"/>
    </location>
</feature>
<organism evidence="5 8">
    <name type="scientific">Rotaria socialis</name>
    <dbReference type="NCBI Taxonomy" id="392032"/>
    <lineage>
        <taxon>Eukaryota</taxon>
        <taxon>Metazoa</taxon>
        <taxon>Spiralia</taxon>
        <taxon>Gnathifera</taxon>
        <taxon>Rotifera</taxon>
        <taxon>Eurotatoria</taxon>
        <taxon>Bdelloidea</taxon>
        <taxon>Philodinida</taxon>
        <taxon>Philodinidae</taxon>
        <taxon>Rotaria</taxon>
    </lineage>
</organism>
<feature type="region of interest" description="Disordered" evidence="2">
    <location>
        <begin position="213"/>
        <end position="237"/>
    </location>
</feature>
<dbReference type="EMBL" id="CAJNXB010000325">
    <property type="protein sequence ID" value="CAF3044349.1"/>
    <property type="molecule type" value="Genomic_DNA"/>
</dbReference>
<dbReference type="EMBL" id="CAJNYT010001659">
    <property type="protein sequence ID" value="CAF3423419.1"/>
    <property type="molecule type" value="Genomic_DNA"/>
</dbReference>
<reference evidence="5" key="1">
    <citation type="submission" date="2021-02" db="EMBL/GenBank/DDBJ databases">
        <authorList>
            <person name="Nowell W R."/>
        </authorList>
    </citation>
    <scope>NUCLEOTIDE SEQUENCE</scope>
</reference>
<dbReference type="Proteomes" id="UP000663865">
    <property type="component" value="Unassembled WGS sequence"/>
</dbReference>
<gene>
    <name evidence="6" type="ORF">FME351_LOCUS20939</name>
    <name evidence="5" type="ORF">GRG538_LOCUS11982</name>
    <name evidence="7" type="ORF">KIK155_LOCUS27778</name>
    <name evidence="4" type="ORF">LUA448_LOCUS10969</name>
    <name evidence="3" type="ORF">TIS948_LOCUS3688</name>
</gene>
<feature type="region of interest" description="Disordered" evidence="2">
    <location>
        <begin position="351"/>
        <end position="387"/>
    </location>
</feature>
<evidence type="ECO:0000313" key="3">
    <source>
        <dbReference type="EMBL" id="CAF3044349.1"/>
    </source>
</evidence>
<evidence type="ECO:0000256" key="2">
    <source>
        <dbReference type="SAM" id="MobiDB-lite"/>
    </source>
</evidence>
<dbReference type="EMBL" id="CAJNYD010001317">
    <property type="protein sequence ID" value="CAF3330184.1"/>
    <property type="molecule type" value="Genomic_DNA"/>
</dbReference>
<protein>
    <submittedName>
        <fullName evidence="5">Uncharacterized protein</fullName>
    </submittedName>
</protein>
<accession>A0A818C1S1</accession>
<dbReference type="Proteomes" id="UP000663825">
    <property type="component" value="Unassembled WGS sequence"/>
</dbReference>
<name>A0A818C1S1_9BILA</name>
<dbReference type="PANTHER" id="PTHR46449">
    <property type="entry name" value="ZGC:158260"/>
    <property type="match status" value="1"/>
</dbReference>
<evidence type="ECO:0000256" key="1">
    <source>
        <dbReference type="ARBA" id="ARBA00005277"/>
    </source>
</evidence>
<dbReference type="Proteomes" id="UP000663833">
    <property type="component" value="Unassembled WGS sequence"/>
</dbReference>
<comment type="caution">
    <text evidence="5">The sequence shown here is derived from an EMBL/GenBank/DDBJ whole genome shotgun (WGS) entry which is preliminary data.</text>
</comment>
<dbReference type="Proteomes" id="UP000663872">
    <property type="component" value="Unassembled WGS sequence"/>
</dbReference>
<dbReference type="GO" id="GO:0000785">
    <property type="term" value="C:chromatin"/>
    <property type="evidence" value="ECO:0007669"/>
    <property type="project" value="TreeGrafter"/>
</dbReference>
<evidence type="ECO:0000313" key="5">
    <source>
        <dbReference type="EMBL" id="CAF3423419.1"/>
    </source>
</evidence>
<dbReference type="PANTHER" id="PTHR46449:SF5">
    <property type="entry name" value="FAMILY WITH SEQUENCE SIMILARITY 47 MEMBER E"/>
    <property type="match status" value="1"/>
</dbReference>
<proteinExistence type="inferred from homology"/>
<comment type="similarity">
    <text evidence="1">Belongs to the FAM47 family.</text>
</comment>
<dbReference type="EMBL" id="CAJNYV010005033">
    <property type="protein sequence ID" value="CAF3717750.1"/>
    <property type="molecule type" value="Genomic_DNA"/>
</dbReference>
<dbReference type="InterPro" id="IPR032743">
    <property type="entry name" value="FAM47"/>
</dbReference>
<evidence type="ECO:0000313" key="7">
    <source>
        <dbReference type="EMBL" id="CAF3717750.1"/>
    </source>
</evidence>
<sequence>MSNDLKYVLLPSIDEHRRPPKFQPWYRERIKMKYPCNINTQNWKFVKDGLDDFRDGLPPPHDDIILQPDKGPGPVLISETRRIKSSAAKTRNRLKDHQVYFSKEIPAVERRREAIDNYISTILTHPMAFFEHFNQTLPPEMYERLTRLLEAELLRSDSEEPISFAEEYKNITSVSPSIPITRPDTGHTGNSLPPMISPEVEKTFVQELTDDLTTETKDETLEESDSRNASNRIGRPGIVYDDAGNQWDIEEFERKQKNPYRWFIQKQREKEAAKGPTADERAAAAMEERLHNVSEKFCNWLYDLGGEKNDDIDSGVVRNLFSTAYDTKPSLSVPIKIVDMARVPAELREGTQDTMFPLSERAKSNLSEMRKTPSSAKSKPPSVVVKQPESYPTKYRYGAWYLPKNLWQRSLTNNELRDPKIVKAERENVTRQQEEEINARLAPLHGVDAFKEYLQENNFRRLPKLITDVEQYRRQHTREVASAPIEAQAKRTINSAP</sequence>
<evidence type="ECO:0000313" key="8">
    <source>
        <dbReference type="Proteomes" id="UP000663872"/>
    </source>
</evidence>
<feature type="compositionally biased region" description="Low complexity" evidence="2">
    <location>
        <begin position="373"/>
        <end position="386"/>
    </location>
</feature>
<dbReference type="Proteomes" id="UP000663869">
    <property type="component" value="Unassembled WGS sequence"/>
</dbReference>
<evidence type="ECO:0000313" key="4">
    <source>
        <dbReference type="EMBL" id="CAF3330184.1"/>
    </source>
</evidence>
<dbReference type="AlphaFoldDB" id="A0A818C1S1"/>
<evidence type="ECO:0000313" key="6">
    <source>
        <dbReference type="EMBL" id="CAF3580757.1"/>
    </source>
</evidence>
<dbReference type="EMBL" id="CAJNYU010002679">
    <property type="protein sequence ID" value="CAF3580757.1"/>
    <property type="molecule type" value="Genomic_DNA"/>
</dbReference>